<organism evidence="2">
    <name type="scientific">Streptosporangium sp. KD35</name>
    <dbReference type="NCBI Taxonomy" id="2162663"/>
    <lineage>
        <taxon>Bacteria</taxon>
        <taxon>Bacillati</taxon>
        <taxon>Actinomycetota</taxon>
        <taxon>Actinomycetes</taxon>
        <taxon>Streptosporangiales</taxon>
        <taxon>Streptosporangiaceae</taxon>
        <taxon>Streptosporangium</taxon>
    </lineage>
</organism>
<protein>
    <submittedName>
        <fullName evidence="2">FunU14</fullName>
    </submittedName>
</protein>
<feature type="compositionally biased region" description="Basic and acidic residues" evidence="1">
    <location>
        <begin position="637"/>
        <end position="651"/>
    </location>
</feature>
<evidence type="ECO:0000256" key="1">
    <source>
        <dbReference type="SAM" id="MobiDB-lite"/>
    </source>
</evidence>
<feature type="compositionally biased region" description="Gly residues" evidence="1">
    <location>
        <begin position="625"/>
        <end position="636"/>
    </location>
</feature>
<feature type="region of interest" description="Disordered" evidence="1">
    <location>
        <begin position="617"/>
        <end position="690"/>
    </location>
</feature>
<feature type="compositionally biased region" description="Gly residues" evidence="1">
    <location>
        <begin position="652"/>
        <end position="663"/>
    </location>
</feature>
<evidence type="ECO:0000313" key="2">
    <source>
        <dbReference type="EMBL" id="AWS27302.1"/>
    </source>
</evidence>
<accession>A0A2U9KCV5</accession>
<feature type="region of interest" description="Disordered" evidence="1">
    <location>
        <begin position="277"/>
        <end position="313"/>
    </location>
</feature>
<proteinExistence type="predicted"/>
<sequence length="690" mass="70332">MVPVGVVDAVGGDQADVRRPLHRGGDLLRGLVTRDHAGPGGEFAVRPDLELHRPVLDRRLVDLVVDPAEELDRGAPAAHVELDIRGGVATEALGVHRALDGEGAAVGGAAVAVAPVPLDGPEVVGHHGPRQVTQVGRPRGGSPARQDVGAGGDLGPALPGDPAADLVGGQLPVGGRSDLPRRLEDVTGREVLRGGGGDGLRLPSVGRGQRDGGLVDLVGATGVDDPGDDPVGPAGFEDRRPVVPEERGRVDLERHRGRGIGPSTSADPVHHHAVRGHGRADVSLGQGDGAGPQVLDPVLRRGGQPEPSGRRGDGRVAVALVEQHHRVVAVPERFVDDVVPAVGAGVVALHPQGVLVDGDHLGVADDVAVQLGHVGLSDQRGRHDGPEAELGLVLPGRHAAPAGLEQVRVVPAARPGVLTAQHVVLPGGHHAPVGVGQRGGHDVGTPGGGDLPAPEPRDGAAVLVVHRERDRVAERVAHRRVERLGDLLDVLAGEVRGRDRAPVVFEVVDAPARDLRPVGRLVPVGARTAAGAGGGAGRVAEPEFEALAVDVVGECLDPAGETGGVGDEAVLLVPLPGEPATIDDHVSVARRGQAVAGQRVGGVLDRRLGDVAGEHTAVPAHGRGADGWGRGPGLSRGGDRDGERAEEDRQGGGRSAIHGGGLRQAGFRVGLPGSMTKEPEVYAGAYGSET</sequence>
<name>A0A2U9KCV5_9ACTN</name>
<dbReference type="AlphaFoldDB" id="A0A2U9KCV5"/>
<reference evidence="2" key="1">
    <citation type="submission" date="2018-04" db="EMBL/GenBank/DDBJ databases">
        <title>Secondary Metabolite Response of Diverse Hypogean Actinomycetes to Chemical and Biological Stimuli.</title>
        <authorList>
            <person name="Covington B.C."/>
            <person name="Spraggins J.M."/>
            <person name="Ynigex-Gutierrez A.E."/>
            <person name="Bachmann B.O."/>
        </authorList>
    </citation>
    <scope>NUCLEOTIDE SEQUENCE</scope>
    <source>
        <strain evidence="2">Kd35</strain>
    </source>
</reference>
<dbReference type="EMBL" id="MH203088">
    <property type="protein sequence ID" value="AWS27302.1"/>
    <property type="molecule type" value="Genomic_DNA"/>
</dbReference>
<feature type="region of interest" description="Disordered" evidence="1">
    <location>
        <begin position="122"/>
        <end position="161"/>
    </location>
</feature>